<name>A0A2G9TFF4_TELCI</name>
<dbReference type="AlphaFoldDB" id="A0A2G9TFF4"/>
<reference evidence="3 4" key="1">
    <citation type="submission" date="2015-09" db="EMBL/GenBank/DDBJ databases">
        <title>Draft genome of the parasitic nematode Teladorsagia circumcincta isolate WARC Sus (inbred).</title>
        <authorList>
            <person name="Mitreva M."/>
        </authorList>
    </citation>
    <scope>NUCLEOTIDE SEQUENCE [LARGE SCALE GENOMIC DNA]</scope>
    <source>
        <strain evidence="3 4">S</strain>
    </source>
</reference>
<evidence type="ECO:0000313" key="4">
    <source>
        <dbReference type="Proteomes" id="UP000230423"/>
    </source>
</evidence>
<dbReference type="EMBL" id="KZ373712">
    <property type="protein sequence ID" value="PIO56675.1"/>
    <property type="molecule type" value="Genomic_DNA"/>
</dbReference>
<accession>A0A2G9TFF4</accession>
<feature type="signal peptide" evidence="2">
    <location>
        <begin position="1"/>
        <end position="17"/>
    </location>
</feature>
<organism evidence="3 4">
    <name type="scientific">Teladorsagia circumcincta</name>
    <name type="common">Brown stomach worm</name>
    <name type="synonym">Ostertagia circumcincta</name>
    <dbReference type="NCBI Taxonomy" id="45464"/>
    <lineage>
        <taxon>Eukaryota</taxon>
        <taxon>Metazoa</taxon>
        <taxon>Ecdysozoa</taxon>
        <taxon>Nematoda</taxon>
        <taxon>Chromadorea</taxon>
        <taxon>Rhabditida</taxon>
        <taxon>Rhabditina</taxon>
        <taxon>Rhabditomorpha</taxon>
        <taxon>Strongyloidea</taxon>
        <taxon>Trichostrongylidae</taxon>
        <taxon>Teladorsagia</taxon>
    </lineage>
</organism>
<feature type="region of interest" description="Disordered" evidence="1">
    <location>
        <begin position="63"/>
        <end position="90"/>
    </location>
</feature>
<keyword evidence="2" id="KW-0732">Signal</keyword>
<evidence type="ECO:0000256" key="2">
    <source>
        <dbReference type="SAM" id="SignalP"/>
    </source>
</evidence>
<sequence length="116" mass="12455">MILLHTHIVIAVEVALATEKSAVNAVAVRALEIVIVIKDGEAVQEDAVGHVIVTEDDLAVEAAVGPDGQPGTDPTMMEPGRKRERKSRWSVTKSFVPGMPTILPSNLSDDQRTAYL</sequence>
<feature type="chain" id="PRO_5013950352" description="Secreted protein" evidence="2">
    <location>
        <begin position="18"/>
        <end position="116"/>
    </location>
</feature>
<evidence type="ECO:0008006" key="5">
    <source>
        <dbReference type="Google" id="ProtNLM"/>
    </source>
</evidence>
<dbReference type="OrthoDB" id="5873662at2759"/>
<feature type="non-terminal residue" evidence="3">
    <location>
        <position position="116"/>
    </location>
</feature>
<keyword evidence="4" id="KW-1185">Reference proteome</keyword>
<dbReference type="Proteomes" id="UP000230423">
    <property type="component" value="Unassembled WGS sequence"/>
</dbReference>
<evidence type="ECO:0000256" key="1">
    <source>
        <dbReference type="SAM" id="MobiDB-lite"/>
    </source>
</evidence>
<proteinExistence type="predicted"/>
<protein>
    <recommendedName>
        <fullName evidence="5">Secreted protein</fullName>
    </recommendedName>
</protein>
<evidence type="ECO:0000313" key="3">
    <source>
        <dbReference type="EMBL" id="PIO56675.1"/>
    </source>
</evidence>
<gene>
    <name evidence="3" type="ORF">TELCIR_21925</name>
</gene>